<accession>A0A2M7AMY5</accession>
<dbReference type="InterPro" id="IPR007842">
    <property type="entry name" value="HEPN_dom"/>
</dbReference>
<keyword evidence="2" id="KW-0238">DNA-binding</keyword>
<evidence type="ECO:0000313" key="2">
    <source>
        <dbReference type="EMBL" id="PIU68742.1"/>
    </source>
</evidence>
<protein>
    <submittedName>
        <fullName evidence="2">DNA-binding protein</fullName>
    </submittedName>
</protein>
<dbReference type="PROSITE" id="PS50910">
    <property type="entry name" value="HEPN"/>
    <property type="match status" value="1"/>
</dbReference>
<evidence type="ECO:0000313" key="3">
    <source>
        <dbReference type="Proteomes" id="UP000229916"/>
    </source>
</evidence>
<evidence type="ECO:0000259" key="1">
    <source>
        <dbReference type="PROSITE" id="PS50910"/>
    </source>
</evidence>
<dbReference type="Gene3D" id="1.20.120.330">
    <property type="entry name" value="Nucleotidyltransferases domain 2"/>
    <property type="match status" value="1"/>
</dbReference>
<feature type="domain" description="HEPN" evidence="1">
    <location>
        <begin position="11"/>
        <end position="120"/>
    </location>
</feature>
<dbReference type="GO" id="GO:0003677">
    <property type="term" value="F:DNA binding"/>
    <property type="evidence" value="ECO:0007669"/>
    <property type="project" value="UniProtKB-KW"/>
</dbReference>
<gene>
    <name evidence="2" type="ORF">COS81_02785</name>
</gene>
<sequence>MTLKEAIQFWVKSANEDFITAQVLFECQRFVHCLFFCHLFVEKILKASVVKAIHDNPPYSHKLVSLAQLSRVNFTKEQLILIKEVTEFNLKARYDDIKLSLYKKANKDYTQNYFQKCKELFLWLKGQI</sequence>
<reference evidence="3" key="1">
    <citation type="submission" date="2017-09" db="EMBL/GenBank/DDBJ databases">
        <title>Depth-based differentiation of microbial function through sediment-hosted aquifers and enrichment of novel symbionts in the deep terrestrial subsurface.</title>
        <authorList>
            <person name="Probst A.J."/>
            <person name="Ladd B."/>
            <person name="Jarett J.K."/>
            <person name="Geller-Mcgrath D.E."/>
            <person name="Sieber C.M.K."/>
            <person name="Emerson J.B."/>
            <person name="Anantharaman K."/>
            <person name="Thomas B.C."/>
            <person name="Malmstrom R."/>
            <person name="Stieglmeier M."/>
            <person name="Klingl A."/>
            <person name="Woyke T."/>
            <person name="Ryan C.M."/>
            <person name="Banfield J.F."/>
        </authorList>
    </citation>
    <scope>NUCLEOTIDE SEQUENCE [LARGE SCALE GENOMIC DNA]</scope>
</reference>
<name>A0A2M7AMY5_UNCKA</name>
<comment type="caution">
    <text evidence="2">The sequence shown here is derived from an EMBL/GenBank/DDBJ whole genome shotgun (WGS) entry which is preliminary data.</text>
</comment>
<dbReference type="SUPFAM" id="SSF81593">
    <property type="entry name" value="Nucleotidyltransferase substrate binding subunit/domain"/>
    <property type="match status" value="1"/>
</dbReference>
<proteinExistence type="predicted"/>
<organism evidence="2 3">
    <name type="scientific">candidate division WWE3 bacterium CG06_land_8_20_14_3_00_42_16</name>
    <dbReference type="NCBI Taxonomy" id="1975083"/>
    <lineage>
        <taxon>Bacteria</taxon>
        <taxon>Katanobacteria</taxon>
    </lineage>
</organism>
<dbReference type="Pfam" id="PF05168">
    <property type="entry name" value="HEPN"/>
    <property type="match status" value="1"/>
</dbReference>
<dbReference type="Proteomes" id="UP000229916">
    <property type="component" value="Unassembled WGS sequence"/>
</dbReference>
<dbReference type="AlphaFoldDB" id="A0A2M7AMY5"/>
<dbReference type="EMBL" id="PEWD01000058">
    <property type="protein sequence ID" value="PIU68742.1"/>
    <property type="molecule type" value="Genomic_DNA"/>
</dbReference>